<evidence type="ECO:0000256" key="5">
    <source>
        <dbReference type="ARBA" id="ARBA00022679"/>
    </source>
</evidence>
<dbReference type="STRING" id="1198029.A0A1U7LTQ3"/>
<dbReference type="OrthoDB" id="2017946at2759"/>
<evidence type="ECO:0000256" key="6">
    <source>
        <dbReference type="ARBA" id="ARBA00022813"/>
    </source>
</evidence>
<dbReference type="EMBL" id="LXFE01000264">
    <property type="protein sequence ID" value="OLL25963.1"/>
    <property type="molecule type" value="Genomic_DNA"/>
</dbReference>
<dbReference type="EC" id="2.3.1.35" evidence="10"/>
<comment type="pathway">
    <text evidence="10">Amino-acid biosynthesis; L-arginine biosynthesis; L-ornithine and N-acetyl-L-glutamate from L-glutamate and N(2)-acetyl-L-ornithine (cyclic): step 1/1.</text>
</comment>
<dbReference type="GO" id="GO:0006526">
    <property type="term" value="P:L-arginine biosynthetic process"/>
    <property type="evidence" value="ECO:0007669"/>
    <property type="project" value="UniProtKB-UniRule"/>
</dbReference>
<comment type="function">
    <text evidence="10">Catalyzes two activities which are involved in the cyclic version of arginine biosynthesis: the synthesis of acetylglutamate from glutamate and acetyl-CoA, and of ornithine by transacetylation between acetylornithine and glutamate.</text>
</comment>
<dbReference type="UniPathway" id="UPA00068">
    <property type="reaction ID" value="UER00106"/>
</dbReference>
<gene>
    <name evidence="11" type="ORF">NEOLI_002724</name>
</gene>
<dbReference type="OMA" id="WGRIVMA"/>
<organism evidence="11 12">
    <name type="scientific">Neolecta irregularis (strain DAH-3)</name>
    <dbReference type="NCBI Taxonomy" id="1198029"/>
    <lineage>
        <taxon>Eukaryota</taxon>
        <taxon>Fungi</taxon>
        <taxon>Dikarya</taxon>
        <taxon>Ascomycota</taxon>
        <taxon>Taphrinomycotina</taxon>
        <taxon>Neolectales</taxon>
        <taxon>Neolectaceae</taxon>
        <taxon>Neolecta</taxon>
    </lineage>
</organism>
<keyword evidence="5 10" id="KW-0808">Transferase</keyword>
<feature type="site" description="Involved in the stabilization of negative charge on the oxyanion by the formation of the oxyanion hole" evidence="10">
    <location>
        <position position="130"/>
    </location>
</feature>
<name>A0A1U7LTQ3_NEOID</name>
<evidence type="ECO:0000256" key="4">
    <source>
        <dbReference type="ARBA" id="ARBA00022605"/>
    </source>
</evidence>
<keyword evidence="8 10" id="KW-0511">Multifunctional enzyme</keyword>
<sequence>MGVKSFWFKSYSTLKARFVPISGTYPLGFRVGGQHIGIKEDPKSLDLALLVSDKPCSASALFTKNVFQAAPVIISERILSKSSSKIRAIVINSGCANAVTGQNGLLDAEAMAYSVDKLLFSENSTLVMSTGVIGQRLVIDKITKGIPNLHLNIGSTHKHWLACANAICTTDTFPKLRSSTFNLGGKEFRIAGIAKGAGMIHPNMATLLGFAATDASISPEAVKAIISYAVDKSFNSITVDGDTSTNDTVALLANGEGGGPVIHTNSPDFSMLKQIITGFFQELAQLVIRDGEGATKFVAITVQASFISIVLMSQDAKSADDAKKVASSIAKSPLVKTALFGQDANWGRILAAIGYAGVDVNPQTTSVSFLSTTGGCDLPLLENGEPVQVDESYASEILKEEDIEIKVSLGTNGGGSARMWTCDFSHEVFLEDKYHANIKYISINAEYRS</sequence>
<feature type="active site" description="Nucleophile" evidence="10">
    <location>
        <position position="206"/>
    </location>
</feature>
<feature type="binding site" evidence="10">
    <location>
        <position position="206"/>
    </location>
    <ligand>
        <name>substrate</name>
    </ligand>
</feature>
<dbReference type="GO" id="GO:0004358">
    <property type="term" value="F:L-glutamate N-acetyltransferase activity, acting on acetyl-L-ornithine as donor"/>
    <property type="evidence" value="ECO:0007669"/>
    <property type="project" value="UniProtKB-UniRule"/>
</dbReference>
<evidence type="ECO:0000256" key="9">
    <source>
        <dbReference type="ARBA" id="ARBA00023315"/>
    </source>
</evidence>
<feature type="binding site" evidence="10">
    <location>
        <position position="449"/>
    </location>
    <ligand>
        <name>substrate</name>
    </ligand>
</feature>
<evidence type="ECO:0000256" key="3">
    <source>
        <dbReference type="ARBA" id="ARBA00022571"/>
    </source>
</evidence>
<evidence type="ECO:0000256" key="8">
    <source>
        <dbReference type="ARBA" id="ARBA00023268"/>
    </source>
</evidence>
<keyword evidence="12" id="KW-1185">Reference proteome</keyword>
<keyword evidence="7 10" id="KW-0496">Mitochondrion</keyword>
<comment type="pathway">
    <text evidence="10">Amino-acid biosynthesis; L-arginine biosynthesis; N(2)-acetyl-L-ornithine from L-glutamate: step 1/4.</text>
</comment>
<comment type="catalytic activity">
    <reaction evidence="10">
        <text>N(2)-acetyl-L-ornithine + L-glutamate = N-acetyl-L-glutamate + L-ornithine</text>
        <dbReference type="Rhea" id="RHEA:15349"/>
        <dbReference type="ChEBI" id="CHEBI:29985"/>
        <dbReference type="ChEBI" id="CHEBI:44337"/>
        <dbReference type="ChEBI" id="CHEBI:46911"/>
        <dbReference type="ChEBI" id="CHEBI:57805"/>
        <dbReference type="EC" id="2.3.1.35"/>
    </reaction>
</comment>
<dbReference type="Proteomes" id="UP000186594">
    <property type="component" value="Unassembled WGS sequence"/>
</dbReference>
<comment type="subunit">
    <text evidence="10">Heterodimer of an alpha and a beta chain.</text>
</comment>
<accession>A0A1U7LTQ3</accession>
<feature type="site" description="Involved in the stabilization of negative charge on the oxyanion by the formation of the oxyanion hole" evidence="10">
    <location>
        <position position="131"/>
    </location>
</feature>
<feature type="site" description="Cleavage; by autolysis" evidence="10">
    <location>
        <begin position="205"/>
        <end position="206"/>
    </location>
</feature>
<dbReference type="FunFam" id="3.10.20.340:FF:000002">
    <property type="entry name" value="Arginine biosynthesis bifunctional protein ArgJ, mitochondrial"/>
    <property type="match status" value="1"/>
</dbReference>
<comment type="caution">
    <text evidence="11">The sequence shown here is derived from an EMBL/GenBank/DDBJ whole genome shotgun (WGS) entry which is preliminary data.</text>
</comment>
<dbReference type="EC" id="2.3.1.1" evidence="10"/>
<keyword evidence="6 10" id="KW-0068">Autocatalytic cleavage</keyword>
<dbReference type="InterPro" id="IPR042195">
    <property type="entry name" value="ArgJ_beta_C"/>
</dbReference>
<dbReference type="FunFam" id="3.30.2330.10:FF:000001">
    <property type="entry name" value="Arginine biosynthesis bifunctional protein ArgJ, mitochondrial"/>
    <property type="match status" value="1"/>
</dbReference>
<dbReference type="GO" id="GO:0005759">
    <property type="term" value="C:mitochondrial matrix"/>
    <property type="evidence" value="ECO:0007669"/>
    <property type="project" value="UniProtKB-SubCell"/>
</dbReference>
<feature type="chain" id="PRO_5023420208" description="Arginine biosynthesis bifunctional protein ArgJ beta chain" evidence="10">
    <location>
        <begin position="206"/>
        <end position="449"/>
    </location>
</feature>
<dbReference type="InterPro" id="IPR016117">
    <property type="entry name" value="ArgJ-like_dom_sf"/>
</dbReference>
<protein>
    <recommendedName>
        <fullName evidence="10">Arginine biosynthesis bifunctional protein ArgJ, mitochondrial</fullName>
    </recommendedName>
    <domain>
        <recommendedName>
            <fullName evidence="10">Glutamate N-acetyltransferase</fullName>
            <shortName evidence="10">GAT</shortName>
            <ecNumber evidence="10">2.3.1.35</ecNumber>
        </recommendedName>
        <alternativeName>
            <fullName evidence="10">Ornithine acetyltransferase</fullName>
            <shortName evidence="10">OATase</shortName>
        </alternativeName>
        <alternativeName>
            <fullName evidence="10">Ornithine transacetylase</fullName>
        </alternativeName>
    </domain>
    <domain>
        <recommendedName>
            <fullName evidence="10">Amino-acid acetyltransferase</fullName>
            <ecNumber evidence="10">2.3.1.1</ecNumber>
        </recommendedName>
        <alternativeName>
            <fullName evidence="10">N-acetylglutamate synthase</fullName>
            <shortName evidence="10">AGS</shortName>
        </alternativeName>
    </domain>
    <component>
        <recommendedName>
            <fullName evidence="10">Arginine biosynthesis bifunctional protein ArgJ alpha chain</fullName>
        </recommendedName>
    </component>
    <component>
        <recommendedName>
            <fullName evidence="10">Arginine biosynthesis bifunctional protein ArgJ beta chain</fullName>
        </recommendedName>
    </component>
</protein>
<dbReference type="InterPro" id="IPR002813">
    <property type="entry name" value="Arg_biosynth_ArgJ"/>
</dbReference>
<feature type="binding site" evidence="10">
    <location>
        <position position="292"/>
    </location>
    <ligand>
        <name>substrate</name>
    </ligand>
</feature>
<dbReference type="GO" id="GO:0004042">
    <property type="term" value="F:L-glutamate N-acetyltransferase activity"/>
    <property type="evidence" value="ECO:0007669"/>
    <property type="project" value="UniProtKB-UniRule"/>
</dbReference>
<dbReference type="NCBIfam" id="NF003802">
    <property type="entry name" value="PRK05388.1"/>
    <property type="match status" value="1"/>
</dbReference>
<dbReference type="PANTHER" id="PTHR23100">
    <property type="entry name" value="ARGININE BIOSYNTHESIS BIFUNCTIONAL PROTEIN ARGJ"/>
    <property type="match status" value="1"/>
</dbReference>
<dbReference type="FunFam" id="3.60.70.12:FF:000001">
    <property type="entry name" value="Arginine biosynthesis bifunctional protein ArgJ, chloroplastic"/>
    <property type="match status" value="1"/>
</dbReference>
<evidence type="ECO:0000256" key="2">
    <source>
        <dbReference type="ARBA" id="ARBA00006774"/>
    </source>
</evidence>
<dbReference type="Gene3D" id="3.30.2330.10">
    <property type="entry name" value="arginine biosynthesis bifunctional protein suprefamily"/>
    <property type="match status" value="1"/>
</dbReference>
<dbReference type="CDD" id="cd02152">
    <property type="entry name" value="OAT"/>
    <property type="match status" value="1"/>
</dbReference>
<dbReference type="SUPFAM" id="SSF56266">
    <property type="entry name" value="DmpA/ArgJ-like"/>
    <property type="match status" value="1"/>
</dbReference>
<comment type="PTM">
    <text evidence="10">The alpha and beta chains are autoproteolytically processed from a single precursor protein within the mitochondrion.</text>
</comment>
<keyword evidence="9 10" id="KW-0012">Acyltransferase</keyword>
<evidence type="ECO:0000313" key="12">
    <source>
        <dbReference type="Proteomes" id="UP000186594"/>
    </source>
</evidence>
<evidence type="ECO:0000256" key="10">
    <source>
        <dbReference type="HAMAP-Rule" id="MF_03124"/>
    </source>
</evidence>
<dbReference type="Pfam" id="PF01960">
    <property type="entry name" value="ArgJ"/>
    <property type="match status" value="1"/>
</dbReference>
<dbReference type="Gene3D" id="3.60.70.12">
    <property type="entry name" value="L-amino peptidase D-ALA esterase/amidase"/>
    <property type="match status" value="1"/>
</dbReference>
<comment type="subcellular location">
    <subcellularLocation>
        <location evidence="1 10">Mitochondrion matrix</location>
    </subcellularLocation>
</comment>
<comment type="similarity">
    <text evidence="2 10">Belongs to the ArgJ family.</text>
</comment>
<evidence type="ECO:0000256" key="7">
    <source>
        <dbReference type="ARBA" id="ARBA00023128"/>
    </source>
</evidence>
<dbReference type="AlphaFoldDB" id="A0A1U7LTQ3"/>
<keyword evidence="3 10" id="KW-0055">Arginine biosynthesis</keyword>
<evidence type="ECO:0000313" key="11">
    <source>
        <dbReference type="EMBL" id="OLL25963.1"/>
    </source>
</evidence>
<feature type="binding site" evidence="10">
    <location>
        <position position="195"/>
    </location>
    <ligand>
        <name>substrate</name>
    </ligand>
</feature>
<comment type="catalytic activity">
    <reaction evidence="10">
        <text>L-glutamate + acetyl-CoA = N-acetyl-L-glutamate + CoA + H(+)</text>
        <dbReference type="Rhea" id="RHEA:24292"/>
        <dbReference type="ChEBI" id="CHEBI:15378"/>
        <dbReference type="ChEBI" id="CHEBI:29985"/>
        <dbReference type="ChEBI" id="CHEBI:44337"/>
        <dbReference type="ChEBI" id="CHEBI:57287"/>
        <dbReference type="ChEBI" id="CHEBI:57288"/>
        <dbReference type="EC" id="2.3.1.1"/>
    </reaction>
</comment>
<dbReference type="GO" id="GO:0006592">
    <property type="term" value="P:ornithine biosynthetic process"/>
    <property type="evidence" value="ECO:0007669"/>
    <property type="project" value="EnsemblFungi"/>
</dbReference>
<feature type="chain" id="PRO_5023420209" description="Arginine biosynthesis bifunctional protein ArgJ alpha chain" evidence="10">
    <location>
        <begin position="1"/>
        <end position="205"/>
    </location>
</feature>
<feature type="binding site" evidence="10">
    <location>
        <position position="444"/>
    </location>
    <ligand>
        <name>substrate</name>
    </ligand>
</feature>
<dbReference type="HAMAP" id="MF_01106">
    <property type="entry name" value="ArgJ"/>
    <property type="match status" value="1"/>
</dbReference>
<feature type="binding site" evidence="10">
    <location>
        <position position="169"/>
    </location>
    <ligand>
        <name>substrate</name>
    </ligand>
</feature>
<reference evidence="11 12" key="1">
    <citation type="submission" date="2016-04" db="EMBL/GenBank/DDBJ databases">
        <title>Evolutionary innovation and constraint leading to complex multicellularity in the Ascomycota.</title>
        <authorList>
            <person name="Cisse O."/>
            <person name="Nguyen A."/>
            <person name="Hewitt D.A."/>
            <person name="Jedd G."/>
            <person name="Stajich J.E."/>
        </authorList>
    </citation>
    <scope>NUCLEOTIDE SEQUENCE [LARGE SCALE GENOMIC DNA]</scope>
    <source>
        <strain evidence="11 12">DAH-3</strain>
    </source>
</reference>
<dbReference type="PANTHER" id="PTHR23100:SF0">
    <property type="entry name" value="ARGININE BIOSYNTHESIS BIFUNCTIONAL PROTEIN ARGJ, MITOCHONDRIAL"/>
    <property type="match status" value="1"/>
</dbReference>
<proteinExistence type="inferred from homology"/>
<dbReference type="Gene3D" id="3.10.20.340">
    <property type="entry name" value="ArgJ beta chain, C-terminal domain"/>
    <property type="match status" value="1"/>
</dbReference>
<evidence type="ECO:0000256" key="1">
    <source>
        <dbReference type="ARBA" id="ARBA00004305"/>
    </source>
</evidence>
<keyword evidence="4 10" id="KW-0028">Amino-acid biosynthesis</keyword>
<dbReference type="NCBIfam" id="TIGR00120">
    <property type="entry name" value="ArgJ"/>
    <property type="match status" value="1"/>
</dbReference>